<protein>
    <submittedName>
        <fullName evidence="2">Uncharacterized protein</fullName>
    </submittedName>
</protein>
<proteinExistence type="predicted"/>
<dbReference type="InterPro" id="IPR004011">
    <property type="entry name" value="Gyr_motif"/>
</dbReference>
<dbReference type="HOGENOM" id="CLU_080810_0_0_1"/>
<dbReference type="OMA" id="YHYKTVK"/>
<organism evidence="2 3">
    <name type="scientific">Megaselia scalaris</name>
    <name type="common">Humpbacked fly</name>
    <name type="synonym">Phora scalaris</name>
    <dbReference type="NCBI Taxonomy" id="36166"/>
    <lineage>
        <taxon>Eukaryota</taxon>
        <taxon>Metazoa</taxon>
        <taxon>Ecdysozoa</taxon>
        <taxon>Arthropoda</taxon>
        <taxon>Hexapoda</taxon>
        <taxon>Insecta</taxon>
        <taxon>Pterygota</taxon>
        <taxon>Neoptera</taxon>
        <taxon>Endopterygota</taxon>
        <taxon>Diptera</taxon>
        <taxon>Brachycera</taxon>
        <taxon>Muscomorpha</taxon>
        <taxon>Platypezoidea</taxon>
        <taxon>Phoridae</taxon>
        <taxon>Megaseliini</taxon>
        <taxon>Megaselia</taxon>
    </lineage>
</organism>
<dbReference type="STRING" id="36166.T1GZK2"/>
<dbReference type="Proteomes" id="UP000015102">
    <property type="component" value="Unassembled WGS sequence"/>
</dbReference>
<accession>T1GZK2</accession>
<dbReference type="SMART" id="SM00713">
    <property type="entry name" value="GYR"/>
    <property type="match status" value="2"/>
</dbReference>
<evidence type="ECO:0000313" key="2">
    <source>
        <dbReference type="EnsemblMetazoa" id="MESCA009305-PA"/>
    </source>
</evidence>
<feature type="region of interest" description="Disordered" evidence="1">
    <location>
        <begin position="22"/>
        <end position="65"/>
    </location>
</feature>
<dbReference type="EnsemblMetazoa" id="MESCA009305-RA">
    <property type="protein sequence ID" value="MESCA009305-PA"/>
    <property type="gene ID" value="MESCA009305"/>
</dbReference>
<name>T1GZK2_MEGSC</name>
<reference evidence="3" key="1">
    <citation type="submission" date="2013-02" db="EMBL/GenBank/DDBJ databases">
        <authorList>
            <person name="Hughes D."/>
        </authorList>
    </citation>
    <scope>NUCLEOTIDE SEQUENCE</scope>
    <source>
        <strain>Durham</strain>
        <strain evidence="3">NC isolate 2 -- Noor lab</strain>
    </source>
</reference>
<dbReference type="AlphaFoldDB" id="T1GZK2"/>
<evidence type="ECO:0000313" key="3">
    <source>
        <dbReference type="Proteomes" id="UP000015102"/>
    </source>
</evidence>
<sequence length="167" mass="18130">FAPAPQATASHASFASAPSREYLAPAHSAPQANFAPQPIAQPPAFTPAASEPLPAHSLSSDGYRYRTVRRRYRHRRAAPSNDYLPPLASEQHETFAASPSQQSSTIIAPPGVSAEAKLENRVVSTMEDSYAAAPSGAVAQSVEPAHSLESDGYHYKTVKRYRLRRRY</sequence>
<feature type="compositionally biased region" description="Low complexity" evidence="1">
    <location>
        <begin position="29"/>
        <end position="38"/>
    </location>
</feature>
<evidence type="ECO:0000256" key="1">
    <source>
        <dbReference type="SAM" id="MobiDB-lite"/>
    </source>
</evidence>
<dbReference type="EMBL" id="CAQQ02093015">
    <property type="status" value="NOT_ANNOTATED_CDS"/>
    <property type="molecule type" value="Genomic_DNA"/>
</dbReference>
<keyword evidence="3" id="KW-1185">Reference proteome</keyword>
<reference evidence="2" key="2">
    <citation type="submission" date="2015-06" db="UniProtKB">
        <authorList>
            <consortium name="EnsemblMetazoa"/>
        </authorList>
    </citation>
    <scope>IDENTIFICATION</scope>
</reference>